<dbReference type="Ensembl" id="ENSOMYT00000099398.2">
    <property type="protein sequence ID" value="ENSOMYP00000091334.1"/>
    <property type="gene ID" value="ENSOMYG00000041987.2"/>
</dbReference>
<dbReference type="Proteomes" id="UP000694395">
    <property type="component" value="Chromosome 18"/>
</dbReference>
<dbReference type="UniPathway" id="UPA00378"/>
<accession>A0A8C7U9Z8</accession>
<evidence type="ECO:0000256" key="3">
    <source>
        <dbReference type="ARBA" id="ARBA00022692"/>
    </source>
</evidence>
<evidence type="ECO:0000256" key="8">
    <source>
        <dbReference type="SAM" id="MobiDB-lite"/>
    </source>
</evidence>
<evidence type="ECO:0000256" key="1">
    <source>
        <dbReference type="ARBA" id="ARBA00004477"/>
    </source>
</evidence>
<reference evidence="9" key="1">
    <citation type="submission" date="2020-07" db="EMBL/GenBank/DDBJ databases">
        <title>A long reads based de novo assembly of the rainbow trout Arlee double haploid line genome.</title>
        <authorList>
            <person name="Gao G."/>
            <person name="Palti Y."/>
        </authorList>
    </citation>
    <scope>NUCLEOTIDE SEQUENCE [LARGE SCALE GENOMIC DNA]</scope>
</reference>
<feature type="compositionally biased region" description="Basic and acidic residues" evidence="8">
    <location>
        <begin position="1"/>
        <end position="15"/>
    </location>
</feature>
<sequence length="75" mass="8379">NDKMLIPEDSHHPGLHDQAPGVGVRHLGTRLPEAYREVAGPMPEYLLVVFGCYKVATFNDCEEASKELKAQIKEM</sequence>
<dbReference type="Pfam" id="PF08285">
    <property type="entry name" value="DPM3"/>
    <property type="match status" value="1"/>
</dbReference>
<reference evidence="9" key="2">
    <citation type="submission" date="2025-08" db="UniProtKB">
        <authorList>
            <consortium name="Ensembl"/>
        </authorList>
    </citation>
    <scope>IDENTIFICATION</scope>
</reference>
<protein>
    <recommendedName>
        <fullName evidence="7">Dolichol-phosphate mannosyltransferase subunit 3</fullName>
    </recommendedName>
</protein>
<keyword evidence="10" id="KW-1185">Reference proteome</keyword>
<organism evidence="9 10">
    <name type="scientific">Oncorhynchus mykiss</name>
    <name type="common">Rainbow trout</name>
    <name type="synonym">Salmo gairdneri</name>
    <dbReference type="NCBI Taxonomy" id="8022"/>
    <lineage>
        <taxon>Eukaryota</taxon>
        <taxon>Metazoa</taxon>
        <taxon>Chordata</taxon>
        <taxon>Craniata</taxon>
        <taxon>Vertebrata</taxon>
        <taxon>Euteleostomi</taxon>
        <taxon>Actinopterygii</taxon>
        <taxon>Neopterygii</taxon>
        <taxon>Teleostei</taxon>
        <taxon>Protacanthopterygii</taxon>
        <taxon>Salmoniformes</taxon>
        <taxon>Salmonidae</taxon>
        <taxon>Salmoninae</taxon>
        <taxon>Oncorhynchus</taxon>
    </lineage>
</organism>
<evidence type="ECO:0000256" key="5">
    <source>
        <dbReference type="ARBA" id="ARBA00022989"/>
    </source>
</evidence>
<comment type="similarity">
    <text evidence="2 7">Belongs to the DPM3 family.</text>
</comment>
<comment type="function">
    <text evidence="7">Stabilizer subunit of the dolichol-phosphate mannose (DPM) synthase complex; tethers catalytic subunit to the ER.</text>
</comment>
<evidence type="ECO:0000313" key="9">
    <source>
        <dbReference type="Ensembl" id="ENSOMYP00000091334.1"/>
    </source>
</evidence>
<reference evidence="9" key="3">
    <citation type="submission" date="2025-09" db="UniProtKB">
        <authorList>
            <consortium name="Ensembl"/>
        </authorList>
    </citation>
    <scope>IDENTIFICATION</scope>
</reference>
<keyword evidence="5" id="KW-1133">Transmembrane helix</keyword>
<feature type="region of interest" description="Disordered" evidence="8">
    <location>
        <begin position="1"/>
        <end position="23"/>
    </location>
</feature>
<comment type="subunit">
    <text evidence="7">Component of the dolichol-phosphate mannose (DPM) synthase complex.</text>
</comment>
<dbReference type="AlphaFoldDB" id="A0A8C7U9Z8"/>
<keyword evidence="3" id="KW-0812">Transmembrane</keyword>
<proteinExistence type="inferred from homology"/>
<comment type="subcellular location">
    <subcellularLocation>
        <location evidence="1 7">Endoplasmic reticulum membrane</location>
        <topology evidence="1 7">Multi-pass membrane protein</topology>
    </subcellularLocation>
</comment>
<dbReference type="GO" id="GO:0005789">
    <property type="term" value="C:endoplasmic reticulum membrane"/>
    <property type="evidence" value="ECO:0007669"/>
    <property type="project" value="UniProtKB-SubCell"/>
</dbReference>
<dbReference type="GeneTree" id="ENSGT00990000213475"/>
<evidence type="ECO:0000256" key="6">
    <source>
        <dbReference type="ARBA" id="ARBA00023136"/>
    </source>
</evidence>
<evidence type="ECO:0000313" key="10">
    <source>
        <dbReference type="Proteomes" id="UP000694395"/>
    </source>
</evidence>
<keyword evidence="6" id="KW-0472">Membrane</keyword>
<evidence type="ECO:0000256" key="7">
    <source>
        <dbReference type="RuleBase" id="RU365085"/>
    </source>
</evidence>
<dbReference type="InterPro" id="IPR013174">
    <property type="entry name" value="DPM3"/>
</dbReference>
<comment type="pathway">
    <text evidence="7">Protein modification; protein glycosylation.</text>
</comment>
<keyword evidence="4 7" id="KW-0256">Endoplasmic reticulum</keyword>
<evidence type="ECO:0000256" key="2">
    <source>
        <dbReference type="ARBA" id="ARBA00010430"/>
    </source>
</evidence>
<evidence type="ECO:0000256" key="4">
    <source>
        <dbReference type="ARBA" id="ARBA00022824"/>
    </source>
</evidence>
<name>A0A8C7U9Z8_ONCMY</name>